<dbReference type="CDD" id="cd01156">
    <property type="entry name" value="IVD"/>
    <property type="match status" value="1"/>
</dbReference>
<keyword evidence="9 14" id="KW-0560">Oxidoreductase</keyword>
<evidence type="ECO:0000256" key="13">
    <source>
        <dbReference type="PIRSR" id="PIRSR634183-3"/>
    </source>
</evidence>
<dbReference type="GO" id="GO:0008470">
    <property type="term" value="F:3-methylbutanoyl-CoA dehydrogenase activity"/>
    <property type="evidence" value="ECO:0007669"/>
    <property type="project" value="UniProtKB-EC"/>
</dbReference>
<evidence type="ECO:0000256" key="4">
    <source>
        <dbReference type="ARBA" id="ARBA00012044"/>
    </source>
</evidence>
<evidence type="ECO:0000259" key="15">
    <source>
        <dbReference type="Pfam" id="PF00441"/>
    </source>
</evidence>
<evidence type="ECO:0000256" key="7">
    <source>
        <dbReference type="ARBA" id="ARBA00022827"/>
    </source>
</evidence>
<dbReference type="Pfam" id="PF00441">
    <property type="entry name" value="Acyl-CoA_dh_1"/>
    <property type="match status" value="1"/>
</dbReference>
<dbReference type="EC" id="1.3.8.4" evidence="4"/>
<evidence type="ECO:0000256" key="8">
    <source>
        <dbReference type="ARBA" id="ARBA00022946"/>
    </source>
</evidence>
<evidence type="ECO:0000313" key="18">
    <source>
        <dbReference type="EMBL" id="TKB50836.1"/>
    </source>
</evidence>
<feature type="domain" description="Acyl-CoA dehydrogenase/oxidase C-terminal" evidence="15">
    <location>
        <begin position="236"/>
        <end position="384"/>
    </location>
</feature>
<feature type="binding site" evidence="12">
    <location>
        <position position="139"/>
    </location>
    <ligand>
        <name>substrate</name>
    </ligand>
</feature>
<dbReference type="GO" id="GO:0050660">
    <property type="term" value="F:flavin adenine dinucleotide binding"/>
    <property type="evidence" value="ECO:0007669"/>
    <property type="project" value="InterPro"/>
</dbReference>
<evidence type="ECO:0000256" key="3">
    <source>
        <dbReference type="ARBA" id="ARBA00009347"/>
    </source>
</evidence>
<sequence>MSLYQSSFQFGLSDTLEMLRDSVRDFAQAEIAPLAADIDQSNQFPNQLWRKLGDMGLLGITVSEEYGGVDMGYLAHAIAMEEISRASASVGLSYGAHSNLCVNQINRNGNDAQKAKYLPKLVSGEHVGALAMSEPNAGSDVISMKLTARLDGDHYLLNGTKMWITNGPDADTFVIYAKTDVDAGPKGVTAFIVEKGFAGFSQSPKLDKLGMRGSNTCELVFDNTPVPVENVLGGVGNGAKVLMSGLDYERVVLAAGPLGIMAACMDQVVPYIHQREQFGQPIGQFQLVQGKVADMYTRSNAARAYVYAVASACDRKETTRKDAAGAILYSAELATQMALDAIQLLGGNGYTNEFATGRLLRDAKLYEIGAGTSEIRRYLIGRELFIETE</sequence>
<dbReference type="InterPro" id="IPR013786">
    <property type="entry name" value="AcylCoA_DH/ox_N"/>
</dbReference>
<dbReference type="InterPro" id="IPR034183">
    <property type="entry name" value="IVD"/>
</dbReference>
<dbReference type="FunFam" id="1.20.140.10:FF:000003">
    <property type="entry name" value="isovaleryl-CoA dehydrogenase, mitochondrial"/>
    <property type="match status" value="1"/>
</dbReference>
<dbReference type="PIRSF" id="PIRSF016578">
    <property type="entry name" value="HsaA"/>
    <property type="match status" value="1"/>
</dbReference>
<dbReference type="FunFam" id="2.40.110.10:FF:000004">
    <property type="entry name" value="Isovaleryl-CoA dehydrogenase, mitochondrial"/>
    <property type="match status" value="1"/>
</dbReference>
<name>A0A4U1BL77_9GAMM</name>
<evidence type="ECO:0000256" key="1">
    <source>
        <dbReference type="ARBA" id="ARBA00001974"/>
    </source>
</evidence>
<dbReference type="InterPro" id="IPR037069">
    <property type="entry name" value="AcylCoA_DH/ox_N_sf"/>
</dbReference>
<dbReference type="GO" id="GO:0006552">
    <property type="term" value="P:L-leucine catabolic process"/>
    <property type="evidence" value="ECO:0007669"/>
    <property type="project" value="TreeGrafter"/>
</dbReference>
<evidence type="ECO:0000256" key="12">
    <source>
        <dbReference type="PIRSR" id="PIRSR634183-2"/>
    </source>
</evidence>
<evidence type="ECO:0000256" key="14">
    <source>
        <dbReference type="RuleBase" id="RU362125"/>
    </source>
</evidence>
<dbReference type="Gene3D" id="2.40.110.10">
    <property type="entry name" value="Butyryl-CoA Dehydrogenase, subunit A, domain 2"/>
    <property type="match status" value="1"/>
</dbReference>
<dbReference type="Gene3D" id="1.20.140.10">
    <property type="entry name" value="Butyryl-CoA Dehydrogenase, subunit A, domain 3"/>
    <property type="match status" value="1"/>
</dbReference>
<organism evidence="18 19">
    <name type="scientific">Ferrimonas aestuarii</name>
    <dbReference type="NCBI Taxonomy" id="2569539"/>
    <lineage>
        <taxon>Bacteria</taxon>
        <taxon>Pseudomonadati</taxon>
        <taxon>Pseudomonadota</taxon>
        <taxon>Gammaproteobacteria</taxon>
        <taxon>Alteromonadales</taxon>
        <taxon>Ferrimonadaceae</taxon>
        <taxon>Ferrimonas</taxon>
    </lineage>
</organism>
<dbReference type="InterPro" id="IPR046373">
    <property type="entry name" value="Acyl-CoA_Oxase/DH_mid-dom_sf"/>
</dbReference>
<feature type="active site" description="Proton acceptor" evidence="11">
    <location>
        <position position="249"/>
    </location>
</feature>
<dbReference type="SUPFAM" id="SSF56645">
    <property type="entry name" value="Acyl-CoA dehydrogenase NM domain-like"/>
    <property type="match status" value="1"/>
</dbReference>
<feature type="binding site" evidence="12">
    <location>
        <begin position="247"/>
        <end position="250"/>
    </location>
    <ligand>
        <name>substrate</name>
    </ligand>
</feature>
<dbReference type="InterPro" id="IPR009100">
    <property type="entry name" value="AcylCoA_DH/oxidase_NM_dom_sf"/>
</dbReference>
<feature type="binding site" evidence="13">
    <location>
        <begin position="343"/>
        <end position="347"/>
    </location>
    <ligand>
        <name>FAD</name>
        <dbReference type="ChEBI" id="CHEBI:57692"/>
    </ligand>
</feature>
<dbReference type="InterPro" id="IPR009075">
    <property type="entry name" value="AcylCo_DH/oxidase_C"/>
</dbReference>
<dbReference type="Pfam" id="PF02771">
    <property type="entry name" value="Acyl-CoA_dh_N"/>
    <property type="match status" value="1"/>
</dbReference>
<evidence type="ECO:0000256" key="11">
    <source>
        <dbReference type="PIRSR" id="PIRSR634183-1"/>
    </source>
</evidence>
<dbReference type="PROSITE" id="PS00072">
    <property type="entry name" value="ACYL_COA_DH_1"/>
    <property type="match status" value="1"/>
</dbReference>
<comment type="similarity">
    <text evidence="3 14">Belongs to the acyl-CoA dehydrogenase family.</text>
</comment>
<dbReference type="InterPro" id="IPR036250">
    <property type="entry name" value="AcylCo_DH-like_C"/>
</dbReference>
<feature type="binding site" evidence="13">
    <location>
        <begin position="372"/>
        <end position="374"/>
    </location>
    <ligand>
        <name>FAD</name>
        <dbReference type="ChEBI" id="CHEBI:57692"/>
    </ligand>
</feature>
<evidence type="ECO:0000256" key="6">
    <source>
        <dbReference type="ARBA" id="ARBA00022630"/>
    </source>
</evidence>
<comment type="cofactor">
    <cofactor evidence="1 13 14">
        <name>FAD</name>
        <dbReference type="ChEBI" id="CHEBI:57692"/>
    </cofactor>
</comment>
<dbReference type="SUPFAM" id="SSF47203">
    <property type="entry name" value="Acyl-CoA dehydrogenase C-terminal domain-like"/>
    <property type="match status" value="1"/>
</dbReference>
<dbReference type="Proteomes" id="UP000305675">
    <property type="component" value="Unassembled WGS sequence"/>
</dbReference>
<feature type="binding site" evidence="13">
    <location>
        <begin position="130"/>
        <end position="139"/>
    </location>
    <ligand>
        <name>FAD</name>
        <dbReference type="ChEBI" id="CHEBI:57692"/>
    </ligand>
</feature>
<comment type="pathway">
    <text evidence="2">Amino-acid degradation; L-leucine degradation; (S)-3-hydroxy-3-methylglutaryl-CoA from 3-isovaleryl-CoA: step 1/3.</text>
</comment>
<keyword evidence="6 14" id="KW-0285">Flavoprotein</keyword>
<feature type="domain" description="Acyl-CoA dehydrogenase/oxidase N-terminal" evidence="17">
    <location>
        <begin position="14"/>
        <end position="125"/>
    </location>
</feature>
<dbReference type="Gene3D" id="1.10.540.10">
    <property type="entry name" value="Acyl-CoA dehydrogenase/oxidase, N-terminal domain"/>
    <property type="match status" value="1"/>
</dbReference>
<accession>A0A4U1BL77</accession>
<gene>
    <name evidence="18" type="ORF">FCL42_18640</name>
</gene>
<evidence type="ECO:0000256" key="5">
    <source>
        <dbReference type="ARBA" id="ARBA00018258"/>
    </source>
</evidence>
<feature type="binding site" evidence="13">
    <location>
        <position position="286"/>
    </location>
    <ligand>
        <name>FAD</name>
        <dbReference type="ChEBI" id="CHEBI:57692"/>
    </ligand>
</feature>
<evidence type="ECO:0000259" key="17">
    <source>
        <dbReference type="Pfam" id="PF02771"/>
    </source>
</evidence>
<feature type="binding site" evidence="13">
    <location>
        <position position="275"/>
    </location>
    <ligand>
        <name>FAD</name>
        <dbReference type="ChEBI" id="CHEBI:57692"/>
    </ligand>
</feature>
<feature type="domain" description="Acyl-CoA oxidase/dehydrogenase middle" evidence="16">
    <location>
        <begin position="129"/>
        <end position="223"/>
    </location>
</feature>
<dbReference type="OrthoDB" id="9769473at2"/>
<dbReference type="EMBL" id="SWCJ01000020">
    <property type="protein sequence ID" value="TKB50836.1"/>
    <property type="molecule type" value="Genomic_DNA"/>
</dbReference>
<reference evidence="18 19" key="1">
    <citation type="submission" date="2019-04" db="EMBL/GenBank/DDBJ databases">
        <authorList>
            <person name="Hwang J.C."/>
        </authorList>
    </citation>
    <scope>NUCLEOTIDE SEQUENCE [LARGE SCALE GENOMIC DNA]</scope>
    <source>
        <strain evidence="18 19">IMCC35002</strain>
    </source>
</reference>
<comment type="catalytic activity">
    <reaction evidence="10">
        <text>3-methylbutanoyl-CoA + oxidized [electron-transfer flavoprotein] + H(+) = 3-methylbut-2-enoyl-CoA + reduced [electron-transfer flavoprotein]</text>
        <dbReference type="Rhea" id="RHEA:12276"/>
        <dbReference type="Rhea" id="RHEA-COMP:10685"/>
        <dbReference type="Rhea" id="RHEA-COMP:10686"/>
        <dbReference type="ChEBI" id="CHEBI:15378"/>
        <dbReference type="ChEBI" id="CHEBI:57344"/>
        <dbReference type="ChEBI" id="CHEBI:57345"/>
        <dbReference type="ChEBI" id="CHEBI:57692"/>
        <dbReference type="ChEBI" id="CHEBI:58307"/>
        <dbReference type="EC" id="1.3.8.4"/>
    </reaction>
</comment>
<evidence type="ECO:0000256" key="10">
    <source>
        <dbReference type="ARBA" id="ARBA00052875"/>
    </source>
</evidence>
<dbReference type="InterPro" id="IPR006089">
    <property type="entry name" value="Acyl-CoA_DH_CS"/>
</dbReference>
<dbReference type="FunFam" id="1.10.540.10:FF:000022">
    <property type="entry name" value="Isovaleryl-CoA dehydrogenase isoform 2"/>
    <property type="match status" value="1"/>
</dbReference>
<dbReference type="Pfam" id="PF02770">
    <property type="entry name" value="Acyl-CoA_dh_M"/>
    <property type="match status" value="1"/>
</dbReference>
<dbReference type="PANTHER" id="PTHR43884:SF12">
    <property type="entry name" value="ISOVALERYL-COA DEHYDROGENASE, MITOCHONDRIAL-RELATED"/>
    <property type="match status" value="1"/>
</dbReference>
<evidence type="ECO:0000313" key="19">
    <source>
        <dbReference type="Proteomes" id="UP000305675"/>
    </source>
</evidence>
<feature type="binding site" evidence="13">
    <location>
        <begin position="163"/>
        <end position="165"/>
    </location>
    <ligand>
        <name>FAD</name>
        <dbReference type="ChEBI" id="CHEBI:57692"/>
    </ligand>
</feature>
<dbReference type="AlphaFoldDB" id="A0A4U1BL77"/>
<evidence type="ECO:0000256" key="9">
    <source>
        <dbReference type="ARBA" id="ARBA00023002"/>
    </source>
</evidence>
<feature type="binding site" evidence="12">
    <location>
        <begin position="370"/>
        <end position="371"/>
    </location>
    <ligand>
        <name>substrate</name>
    </ligand>
</feature>
<dbReference type="InterPro" id="IPR006091">
    <property type="entry name" value="Acyl-CoA_Oxase/DH_mid-dom"/>
</dbReference>
<dbReference type="PROSITE" id="PS00073">
    <property type="entry name" value="ACYL_COA_DH_2"/>
    <property type="match status" value="1"/>
</dbReference>
<keyword evidence="8" id="KW-0809">Transit peptide</keyword>
<evidence type="ECO:0000259" key="16">
    <source>
        <dbReference type="Pfam" id="PF02770"/>
    </source>
</evidence>
<protein>
    <recommendedName>
        <fullName evidence="5">Isovaleryl-CoA dehydrogenase, mitochondrial</fullName>
        <ecNumber evidence="4">1.3.8.4</ecNumber>
    </recommendedName>
</protein>
<keyword evidence="7 13" id="KW-0274">FAD</keyword>
<keyword evidence="19" id="KW-1185">Reference proteome</keyword>
<comment type="caution">
    <text evidence="18">The sequence shown here is derived from an EMBL/GenBank/DDBJ whole genome shotgun (WGS) entry which is preliminary data.</text>
</comment>
<evidence type="ECO:0000256" key="2">
    <source>
        <dbReference type="ARBA" id="ARBA00004898"/>
    </source>
</evidence>
<dbReference type="RefSeq" id="WP_136864947.1">
    <property type="nucleotide sequence ID" value="NZ_SWCJ01000020.1"/>
</dbReference>
<dbReference type="PANTHER" id="PTHR43884">
    <property type="entry name" value="ACYL-COA DEHYDROGENASE"/>
    <property type="match status" value="1"/>
</dbReference>
<proteinExistence type="inferred from homology"/>